<keyword evidence="3 6" id="KW-0862">Zinc</keyword>
<feature type="domain" description="C3H1-type" evidence="9">
    <location>
        <begin position="235"/>
        <end position="263"/>
    </location>
</feature>
<evidence type="ECO:0000256" key="2">
    <source>
        <dbReference type="ARBA" id="ARBA00022771"/>
    </source>
</evidence>
<dbReference type="EMBL" id="LJZO01000005">
    <property type="protein sequence ID" value="ROW02117.1"/>
    <property type="molecule type" value="Genomic_DNA"/>
</dbReference>
<organism evidence="10 11">
    <name type="scientific">Cytospora chrysosperma</name>
    <name type="common">Cytospora canker fungus</name>
    <name type="synonym">Sphaeria chrysosperma</name>
    <dbReference type="NCBI Taxonomy" id="252740"/>
    <lineage>
        <taxon>Eukaryota</taxon>
        <taxon>Fungi</taxon>
        <taxon>Dikarya</taxon>
        <taxon>Ascomycota</taxon>
        <taxon>Pezizomycotina</taxon>
        <taxon>Sordariomycetes</taxon>
        <taxon>Sordariomycetidae</taxon>
        <taxon>Diaporthales</taxon>
        <taxon>Cytosporaceae</taxon>
        <taxon>Cytospora</taxon>
    </lineage>
</organism>
<dbReference type="OrthoDB" id="443401at2759"/>
<dbReference type="InterPro" id="IPR035979">
    <property type="entry name" value="RBD_domain_sf"/>
</dbReference>
<feature type="compositionally biased region" description="Basic and acidic residues" evidence="7">
    <location>
        <begin position="819"/>
        <end position="828"/>
    </location>
</feature>
<feature type="region of interest" description="Disordered" evidence="7">
    <location>
        <begin position="563"/>
        <end position="589"/>
    </location>
</feature>
<dbReference type="SMART" id="SM00360">
    <property type="entry name" value="RRM"/>
    <property type="match status" value="1"/>
</dbReference>
<protein>
    <recommendedName>
        <fullName evidence="12">C3H1-type domain-containing protein</fullName>
    </recommendedName>
</protein>
<evidence type="ECO:0000256" key="6">
    <source>
        <dbReference type="PROSITE-ProRule" id="PRU00723"/>
    </source>
</evidence>
<dbReference type="InterPro" id="IPR012677">
    <property type="entry name" value="Nucleotide-bd_a/b_plait_sf"/>
</dbReference>
<feature type="compositionally biased region" description="Basic and acidic residues" evidence="7">
    <location>
        <begin position="501"/>
        <end position="540"/>
    </location>
</feature>
<dbReference type="Proteomes" id="UP000284375">
    <property type="component" value="Unassembled WGS sequence"/>
</dbReference>
<evidence type="ECO:0000259" key="8">
    <source>
        <dbReference type="PROSITE" id="PS50102"/>
    </source>
</evidence>
<feature type="compositionally biased region" description="Basic and acidic residues" evidence="7">
    <location>
        <begin position="156"/>
        <end position="170"/>
    </location>
</feature>
<evidence type="ECO:0000259" key="9">
    <source>
        <dbReference type="PROSITE" id="PS50103"/>
    </source>
</evidence>
<dbReference type="PANTHER" id="PTHR14398">
    <property type="entry name" value="RNA RECOGNITION RRM/RNP DOMAIN"/>
    <property type="match status" value="1"/>
</dbReference>
<dbReference type="Gene3D" id="3.30.70.330">
    <property type="match status" value="1"/>
</dbReference>
<dbReference type="InterPro" id="IPR000571">
    <property type="entry name" value="Znf_CCCH"/>
</dbReference>
<dbReference type="STRING" id="252740.A0A423WFE9"/>
<dbReference type="GO" id="GO:0008270">
    <property type="term" value="F:zinc ion binding"/>
    <property type="evidence" value="ECO:0007669"/>
    <property type="project" value="UniProtKB-KW"/>
</dbReference>
<feature type="region of interest" description="Disordered" evidence="7">
    <location>
        <begin position="774"/>
        <end position="840"/>
    </location>
</feature>
<keyword evidence="4 5" id="KW-0694">RNA-binding</keyword>
<evidence type="ECO:0000313" key="11">
    <source>
        <dbReference type="Proteomes" id="UP000284375"/>
    </source>
</evidence>
<evidence type="ECO:0000256" key="1">
    <source>
        <dbReference type="ARBA" id="ARBA00022723"/>
    </source>
</evidence>
<feature type="zinc finger region" description="C3H1-type" evidence="6">
    <location>
        <begin position="235"/>
        <end position="263"/>
    </location>
</feature>
<name>A0A423WFE9_CYTCH</name>
<evidence type="ECO:0000256" key="4">
    <source>
        <dbReference type="ARBA" id="ARBA00022884"/>
    </source>
</evidence>
<dbReference type="PANTHER" id="PTHR14398:SF0">
    <property type="entry name" value="ZINC FINGER PROTEIN SWM"/>
    <property type="match status" value="1"/>
</dbReference>
<dbReference type="GO" id="GO:0005634">
    <property type="term" value="C:nucleus"/>
    <property type="evidence" value="ECO:0007669"/>
    <property type="project" value="TreeGrafter"/>
</dbReference>
<feature type="compositionally biased region" description="Gly residues" evidence="7">
    <location>
        <begin position="777"/>
        <end position="786"/>
    </location>
</feature>
<feature type="region of interest" description="Disordered" evidence="7">
    <location>
        <begin position="111"/>
        <end position="188"/>
    </location>
</feature>
<feature type="compositionally biased region" description="Acidic residues" evidence="7">
    <location>
        <begin position="829"/>
        <end position="840"/>
    </location>
</feature>
<dbReference type="CDD" id="cd12257">
    <property type="entry name" value="RRM1_RBM26_like"/>
    <property type="match status" value="1"/>
</dbReference>
<dbReference type="Pfam" id="PF00076">
    <property type="entry name" value="RRM_1"/>
    <property type="match status" value="1"/>
</dbReference>
<evidence type="ECO:0000313" key="10">
    <source>
        <dbReference type="EMBL" id="ROW02117.1"/>
    </source>
</evidence>
<sequence length="840" mass="91681">MLFLEEDAPLLKAWIVKRLENTSDADADVLADYVLALLHHDDGTEDVKSKCQTEMNASVFVNDLFDAMKYRSYVPGARPPPKPQAAVAPQPTLPSLGAPNMMQPIIPTGPAGGARKRGFQERGDLDAPNGRDQFQGGRSFKQPRRGGRFGGPKGYVDPDRPRPTPQEHFDYSTALAPNAPPFTHPGQTLSMPQFDPNNPMEAMRQLQQLSQQMGLQMPPFPDYTQQGFQQQRNPQQGRKKCWDYEKKGYCPRGLNCKFEHSTGTEPLYNNLPTPQASGQIQLPSEGRFGSPFPYSTSSGNGVYPLQPGSPTSLGVIPFFDPINNLGIPYLTQHVEYDPNSATVMQAQQMAQFPVQPKPTPSNGYHNNHNRDNRQQRQRAGGSRAPFSAEGPVHDRTQTKVVVESIPEENFDEDQIRGFFSQFGNIEEVTMMPYKRLAIVKYDNWGSANAAYKSPKVIFDNRFVKVFWYKEEKHAAIANGGGGANGTKNGVSANGTPGGESAETKPEEIDMEEFTRRQEEAQKIHEEKMRKKQEIEQQRADLEKRSKELQARQEAERQRLLAKIASSRKNSTATGGDASPAAETKDGITSSKTDALKATLAKLQEEANAMGIDPDAVKQDDDDAMISTYTPGYSRGGRGGYFRGRGGYTPRASFRGAARGGRGNIHTAYAAFSLDNRPRKVAVSGVDFSAPEKDEALRRHLFVLGEGSAEIQVTPTVTHVNFSDRKSAETFYFSVKNKKIQGVDEDLELSWVANTAGPLPNSTIRNIDLGAAAANGDENGGGGGGGGHGDDAALDSEMADASSKGAVDLTGGGAGPGQQEVKDAARDLDYDVAGDNEWDIT</sequence>
<comment type="caution">
    <text evidence="10">The sequence shown here is derived from an EMBL/GenBank/DDBJ whole genome shotgun (WGS) entry which is preliminary data.</text>
</comment>
<evidence type="ECO:0000256" key="3">
    <source>
        <dbReference type="ARBA" id="ARBA00022833"/>
    </source>
</evidence>
<feature type="domain" description="RRM" evidence="8">
    <location>
        <begin position="398"/>
        <end position="470"/>
    </location>
</feature>
<evidence type="ECO:0000256" key="5">
    <source>
        <dbReference type="PROSITE-ProRule" id="PRU00176"/>
    </source>
</evidence>
<dbReference type="GO" id="GO:0003723">
    <property type="term" value="F:RNA binding"/>
    <property type="evidence" value="ECO:0007669"/>
    <property type="project" value="UniProtKB-UniRule"/>
</dbReference>
<keyword evidence="11" id="KW-1185">Reference proteome</keyword>
<reference evidence="10 11" key="1">
    <citation type="submission" date="2015-09" db="EMBL/GenBank/DDBJ databases">
        <title>Host preference determinants of Valsa canker pathogens revealed by comparative genomics.</title>
        <authorList>
            <person name="Yin Z."/>
            <person name="Huang L."/>
        </authorList>
    </citation>
    <scope>NUCLEOTIDE SEQUENCE [LARGE SCALE GENOMIC DNA]</scope>
    <source>
        <strain evidence="10 11">YSFL</strain>
    </source>
</reference>
<dbReference type="PROSITE" id="PS50103">
    <property type="entry name" value="ZF_C3H1"/>
    <property type="match status" value="1"/>
</dbReference>
<evidence type="ECO:0008006" key="12">
    <source>
        <dbReference type="Google" id="ProtNLM"/>
    </source>
</evidence>
<dbReference type="InterPro" id="IPR000504">
    <property type="entry name" value="RRM_dom"/>
</dbReference>
<gene>
    <name evidence="10" type="ORF">VSDG_02432</name>
</gene>
<dbReference type="FunFam" id="3.30.70.330:FF:000647">
    <property type="entry name" value="CCCH zinc finger and RRM domain protein"/>
    <property type="match status" value="1"/>
</dbReference>
<keyword evidence="1 6" id="KW-0479">Metal-binding</keyword>
<proteinExistence type="predicted"/>
<dbReference type="AlphaFoldDB" id="A0A423WFE9"/>
<dbReference type="InterPro" id="IPR036855">
    <property type="entry name" value="Znf_CCCH_sf"/>
</dbReference>
<dbReference type="SUPFAM" id="SSF54928">
    <property type="entry name" value="RNA-binding domain, RBD"/>
    <property type="match status" value="1"/>
</dbReference>
<dbReference type="PROSITE" id="PS50102">
    <property type="entry name" value="RRM"/>
    <property type="match status" value="1"/>
</dbReference>
<evidence type="ECO:0000256" key="7">
    <source>
        <dbReference type="SAM" id="MobiDB-lite"/>
    </source>
</evidence>
<feature type="region of interest" description="Disordered" evidence="7">
    <location>
        <begin position="353"/>
        <end position="393"/>
    </location>
</feature>
<keyword evidence="2 6" id="KW-0863">Zinc-finger</keyword>
<dbReference type="InterPro" id="IPR045137">
    <property type="entry name" value="RBM26/27"/>
</dbReference>
<feature type="region of interest" description="Disordered" evidence="7">
    <location>
        <begin position="479"/>
        <end position="540"/>
    </location>
</feature>
<dbReference type="SUPFAM" id="SSF90229">
    <property type="entry name" value="CCCH zinc finger"/>
    <property type="match status" value="1"/>
</dbReference>
<accession>A0A423WFE9</accession>